<dbReference type="RefSeq" id="WP_227150349.1">
    <property type="nucleotide sequence ID" value="NZ_JAJCJG010000005.1"/>
</dbReference>
<dbReference type="EMBL" id="JARPWY010000051">
    <property type="protein sequence ID" value="MDT2515715.1"/>
    <property type="molecule type" value="Genomic_DNA"/>
</dbReference>
<evidence type="ECO:0000313" key="1">
    <source>
        <dbReference type="EMBL" id="MDT2515715.1"/>
    </source>
</evidence>
<reference evidence="1 2" key="1">
    <citation type="submission" date="2023-03" db="EMBL/GenBank/DDBJ databases">
        <authorList>
            <person name="Shen W."/>
            <person name="Cai J."/>
        </authorList>
    </citation>
    <scope>NUCLEOTIDE SEQUENCE [LARGE SCALE GENOMIC DNA]</scope>
    <source>
        <strain evidence="1 2">Y2</strain>
    </source>
</reference>
<sequence>MFSAEDGAMALIEPAVEKYELHFGNTFPLYEYIEMTQSEGWDFSVEGGKKLIAFIEERIKNDDPVEVPADYEDRTY</sequence>
<protein>
    <submittedName>
        <fullName evidence="1">Uncharacterized protein</fullName>
    </submittedName>
</protein>
<dbReference type="Proteomes" id="UP001264335">
    <property type="component" value="Unassembled WGS sequence"/>
</dbReference>
<comment type="caution">
    <text evidence="1">The sequence shown here is derived from an EMBL/GenBank/DDBJ whole genome shotgun (WGS) entry which is preliminary data.</text>
</comment>
<dbReference type="AlphaFoldDB" id="A0ABD5FC05"/>
<accession>A0ABD5FC05</accession>
<organism evidence="1 2">
    <name type="scientific">Enterococcus avium</name>
    <name type="common">Streptococcus avium</name>
    <dbReference type="NCBI Taxonomy" id="33945"/>
    <lineage>
        <taxon>Bacteria</taxon>
        <taxon>Bacillati</taxon>
        <taxon>Bacillota</taxon>
        <taxon>Bacilli</taxon>
        <taxon>Lactobacillales</taxon>
        <taxon>Enterococcaceae</taxon>
        <taxon>Enterococcus</taxon>
    </lineage>
</organism>
<gene>
    <name evidence="1" type="ORF">P7D79_15930</name>
</gene>
<evidence type="ECO:0000313" key="2">
    <source>
        <dbReference type="Proteomes" id="UP001264335"/>
    </source>
</evidence>
<proteinExistence type="predicted"/>
<name>A0ABD5FC05_ENTAV</name>